<keyword evidence="2" id="KW-1185">Reference proteome</keyword>
<sequence>MANRPFVFPFLRGLYAASELEVDILNERLNEYLGCSFDDLRETRTNSTTMEQVLVKPDGTEERVPYHYVASIGPGPRSILWGWQLALDAGRRDPVADEIREYGRYNGIDGLCTPEVEFPPGFDHVDDDSERQYLAHELGVATTAILHQPYFTFAAGRGSFKVVVLDLPLRPITFADLGSVPRYLEENPNMMNEQAAVRGFAESQGWTVKEPVPPRLVISESEPATDDNSYTIDFTLSGRLFSFTKDLPTRPCAATM</sequence>
<dbReference type="Proteomes" id="UP000827549">
    <property type="component" value="Chromosome 5"/>
</dbReference>
<evidence type="ECO:0000313" key="2">
    <source>
        <dbReference type="Proteomes" id="UP000827549"/>
    </source>
</evidence>
<proteinExistence type="predicted"/>
<accession>A0AAF0YFS6</accession>
<dbReference type="RefSeq" id="XP_062630092.1">
    <property type="nucleotide sequence ID" value="XM_062774108.1"/>
</dbReference>
<evidence type="ECO:0000313" key="1">
    <source>
        <dbReference type="EMBL" id="WOO84066.1"/>
    </source>
</evidence>
<name>A0AAF0YFS6_9TREE</name>
<dbReference type="Pfam" id="PF21813">
    <property type="entry name" value="DUF6882"/>
    <property type="match status" value="1"/>
</dbReference>
<organism evidence="1 2">
    <name type="scientific">Vanrija pseudolonga</name>
    <dbReference type="NCBI Taxonomy" id="143232"/>
    <lineage>
        <taxon>Eukaryota</taxon>
        <taxon>Fungi</taxon>
        <taxon>Dikarya</taxon>
        <taxon>Basidiomycota</taxon>
        <taxon>Agaricomycotina</taxon>
        <taxon>Tremellomycetes</taxon>
        <taxon>Trichosporonales</taxon>
        <taxon>Trichosporonaceae</taxon>
        <taxon>Vanrija</taxon>
    </lineage>
</organism>
<dbReference type="AlphaFoldDB" id="A0AAF0YFS6"/>
<protein>
    <submittedName>
        <fullName evidence="1">Uncharacterized protein</fullName>
    </submittedName>
</protein>
<dbReference type="EMBL" id="CP086718">
    <property type="protein sequence ID" value="WOO84066.1"/>
    <property type="molecule type" value="Genomic_DNA"/>
</dbReference>
<dbReference type="InterPro" id="IPR049249">
    <property type="entry name" value="DUF6882"/>
</dbReference>
<reference evidence="1" key="1">
    <citation type="submission" date="2023-10" db="EMBL/GenBank/DDBJ databases">
        <authorList>
            <person name="Noh H."/>
        </authorList>
    </citation>
    <scope>NUCLEOTIDE SEQUENCE</scope>
    <source>
        <strain evidence="1">DUCC4014</strain>
    </source>
</reference>
<gene>
    <name evidence="1" type="ORF">LOC62_05G007589</name>
</gene>
<dbReference type="GeneID" id="87810761"/>